<name>A0A0A8YYF9_ARUDO</name>
<organism evidence="2">
    <name type="scientific">Arundo donax</name>
    <name type="common">Giant reed</name>
    <name type="synonym">Donax arundinaceus</name>
    <dbReference type="NCBI Taxonomy" id="35708"/>
    <lineage>
        <taxon>Eukaryota</taxon>
        <taxon>Viridiplantae</taxon>
        <taxon>Streptophyta</taxon>
        <taxon>Embryophyta</taxon>
        <taxon>Tracheophyta</taxon>
        <taxon>Spermatophyta</taxon>
        <taxon>Magnoliopsida</taxon>
        <taxon>Liliopsida</taxon>
        <taxon>Poales</taxon>
        <taxon>Poaceae</taxon>
        <taxon>PACMAD clade</taxon>
        <taxon>Arundinoideae</taxon>
        <taxon>Arundineae</taxon>
        <taxon>Arundo</taxon>
    </lineage>
</organism>
<evidence type="ECO:0000313" key="2">
    <source>
        <dbReference type="EMBL" id="JAD27622.1"/>
    </source>
</evidence>
<keyword evidence="1" id="KW-0472">Membrane</keyword>
<proteinExistence type="predicted"/>
<feature type="transmembrane region" description="Helical" evidence="1">
    <location>
        <begin position="72"/>
        <end position="90"/>
    </location>
</feature>
<evidence type="ECO:0000256" key="1">
    <source>
        <dbReference type="SAM" id="Phobius"/>
    </source>
</evidence>
<keyword evidence="1" id="KW-1133">Transmembrane helix</keyword>
<reference evidence="2" key="1">
    <citation type="submission" date="2014-09" db="EMBL/GenBank/DDBJ databases">
        <authorList>
            <person name="Magalhaes I.L.F."/>
            <person name="Oliveira U."/>
            <person name="Santos F.R."/>
            <person name="Vidigal T.H.D.A."/>
            <person name="Brescovit A.D."/>
            <person name="Santos A.J."/>
        </authorList>
    </citation>
    <scope>NUCLEOTIDE SEQUENCE</scope>
    <source>
        <tissue evidence="2">Shoot tissue taken approximately 20 cm above the soil surface</tissue>
    </source>
</reference>
<sequence length="99" mass="11611">MIVHTHKQPKWHVIQICFVHSFKCNNISKVFILHSTPRIGPYQCFNPSFLIRINHIHETRIIFSKLLKQLQGPFYIILCLFSIYLLVHSFQTSLGGGYI</sequence>
<reference evidence="2" key="2">
    <citation type="journal article" date="2015" name="Data Brief">
        <title>Shoot transcriptome of the giant reed, Arundo donax.</title>
        <authorList>
            <person name="Barrero R.A."/>
            <person name="Guerrero F.D."/>
            <person name="Moolhuijzen P."/>
            <person name="Goolsby J.A."/>
            <person name="Tidwell J."/>
            <person name="Bellgard S.E."/>
            <person name="Bellgard M.I."/>
        </authorList>
    </citation>
    <scope>NUCLEOTIDE SEQUENCE</scope>
    <source>
        <tissue evidence="2">Shoot tissue taken approximately 20 cm above the soil surface</tissue>
    </source>
</reference>
<accession>A0A0A8YYF9</accession>
<keyword evidence="1" id="KW-0812">Transmembrane</keyword>
<dbReference type="EMBL" id="GBRH01270273">
    <property type="protein sequence ID" value="JAD27622.1"/>
    <property type="molecule type" value="Transcribed_RNA"/>
</dbReference>
<dbReference type="AlphaFoldDB" id="A0A0A8YYF9"/>
<protein>
    <submittedName>
        <fullName evidence="2">Uncharacterized protein</fullName>
    </submittedName>
</protein>